<gene>
    <name evidence="2" type="ORF">MHBO_003065</name>
</gene>
<reference evidence="2 3" key="1">
    <citation type="journal article" date="2024" name="BMC Biol.">
        <title>Comparative genomics of Ascetosporea gives new insight into the evolutionary basis for animal parasitism in Rhizaria.</title>
        <authorList>
            <person name="Hiltunen Thoren M."/>
            <person name="Onut-Brannstrom I."/>
            <person name="Alfjorden A."/>
            <person name="Peckova H."/>
            <person name="Swords F."/>
            <person name="Hooper C."/>
            <person name="Holzer A.S."/>
            <person name="Bass D."/>
            <person name="Burki F."/>
        </authorList>
    </citation>
    <scope>NUCLEOTIDE SEQUENCE [LARGE SCALE GENOMIC DNA]</scope>
    <source>
        <strain evidence="2">20-A016</strain>
    </source>
</reference>
<evidence type="ECO:0000313" key="3">
    <source>
        <dbReference type="Proteomes" id="UP001439008"/>
    </source>
</evidence>
<name>A0ABV2APD1_9EUKA</name>
<keyword evidence="1" id="KW-1133">Transmembrane helix</keyword>
<comment type="caution">
    <text evidence="2">The sequence shown here is derived from an EMBL/GenBank/DDBJ whole genome shotgun (WGS) entry which is preliminary data.</text>
</comment>
<evidence type="ECO:0000256" key="1">
    <source>
        <dbReference type="SAM" id="Phobius"/>
    </source>
</evidence>
<evidence type="ECO:0000313" key="2">
    <source>
        <dbReference type="EMBL" id="MES1921538.1"/>
    </source>
</evidence>
<sequence length="189" mass="22693">MLKIRQIGSVCKRKNRLFLFVNFRLFAIRKKELRILRRKSKREEKSVSREPYSIVKDRYSQKKVKFDVFYYVLSYSSLFIALAILIFMARYYYRKHRTHSIINEARLTINQTKNHKNKRYFLPRNAQIITKQTKTENDYFLHLLTPIKSGSNGQTAFLSLKINNSEIKFKTTEIQILENNKIFNVLAKK</sequence>
<dbReference type="Proteomes" id="UP001439008">
    <property type="component" value="Unassembled WGS sequence"/>
</dbReference>
<proteinExistence type="predicted"/>
<keyword evidence="3" id="KW-1185">Reference proteome</keyword>
<keyword evidence="1" id="KW-0472">Membrane</keyword>
<keyword evidence="1" id="KW-0812">Transmembrane</keyword>
<dbReference type="EMBL" id="JBDODL010001465">
    <property type="protein sequence ID" value="MES1921538.1"/>
    <property type="molecule type" value="Genomic_DNA"/>
</dbReference>
<accession>A0ABV2APD1</accession>
<organism evidence="2 3">
    <name type="scientific">Bonamia ostreae</name>
    <dbReference type="NCBI Taxonomy" id="126728"/>
    <lineage>
        <taxon>Eukaryota</taxon>
        <taxon>Sar</taxon>
        <taxon>Rhizaria</taxon>
        <taxon>Endomyxa</taxon>
        <taxon>Ascetosporea</taxon>
        <taxon>Haplosporida</taxon>
        <taxon>Bonamia</taxon>
    </lineage>
</organism>
<feature type="transmembrane region" description="Helical" evidence="1">
    <location>
        <begin position="68"/>
        <end position="93"/>
    </location>
</feature>
<protein>
    <submittedName>
        <fullName evidence="2">Uncharacterized protein</fullName>
    </submittedName>
</protein>